<protein>
    <recommendedName>
        <fullName evidence="6">Dynamin N-terminal domain-containing protein</fullName>
    </recommendedName>
</protein>
<dbReference type="GO" id="GO:0003924">
    <property type="term" value="F:GTPase activity"/>
    <property type="evidence" value="ECO:0007669"/>
    <property type="project" value="InterPro"/>
</dbReference>
<dbReference type="OrthoDB" id="3958246at2"/>
<dbReference type="Pfam" id="PF00350">
    <property type="entry name" value="Dynamin_N"/>
    <property type="match status" value="1"/>
</dbReference>
<evidence type="ECO:0000256" key="4">
    <source>
        <dbReference type="ARBA" id="ARBA00023134"/>
    </source>
</evidence>
<reference evidence="7 9" key="1">
    <citation type="submission" date="2016-06" db="EMBL/GenBank/DDBJ databases">
        <title>Complete genome sequence of Streptomyces griseochromogenes ATCC 14511, the Blasticidin S producer.</title>
        <authorList>
            <person name="Wu L."/>
        </authorList>
    </citation>
    <scope>NUCLEOTIDE SEQUENCE [LARGE SCALE GENOMIC DNA]</scope>
    <source>
        <strain evidence="7 9">ATCC 14511</strain>
    </source>
</reference>
<evidence type="ECO:0000256" key="1">
    <source>
        <dbReference type="ARBA" id="ARBA00004370"/>
    </source>
</evidence>
<dbReference type="KEGG" id="sgs:AVL59_23405"/>
<dbReference type="InterPro" id="IPR045063">
    <property type="entry name" value="Dynamin_N"/>
</dbReference>
<gene>
    <name evidence="7" type="ORF">AVL59_23405</name>
    <name evidence="8" type="ORF">J2Z21_008171</name>
</gene>
<evidence type="ECO:0000313" key="7">
    <source>
        <dbReference type="EMBL" id="ANP52118.1"/>
    </source>
</evidence>
<organism evidence="7 9">
    <name type="scientific">Streptomyces griseochromogenes</name>
    <dbReference type="NCBI Taxonomy" id="68214"/>
    <lineage>
        <taxon>Bacteria</taxon>
        <taxon>Bacillati</taxon>
        <taxon>Actinomycetota</taxon>
        <taxon>Actinomycetes</taxon>
        <taxon>Kitasatosporales</taxon>
        <taxon>Streptomycetaceae</taxon>
        <taxon>Streptomyces</taxon>
    </lineage>
</organism>
<dbReference type="InterPro" id="IPR027094">
    <property type="entry name" value="Mitofusin_fam"/>
</dbReference>
<proteinExistence type="predicted"/>
<evidence type="ECO:0000256" key="2">
    <source>
        <dbReference type="ARBA" id="ARBA00022741"/>
    </source>
</evidence>
<dbReference type="PANTHER" id="PTHR10465:SF0">
    <property type="entry name" value="SARCALUMENIN"/>
    <property type="match status" value="1"/>
</dbReference>
<evidence type="ECO:0000313" key="9">
    <source>
        <dbReference type="Proteomes" id="UP000092659"/>
    </source>
</evidence>
<dbReference type="STRING" id="68214.AVL59_23405"/>
<dbReference type="Proteomes" id="UP000092659">
    <property type="component" value="Chromosome"/>
</dbReference>
<dbReference type="Gene3D" id="3.40.50.300">
    <property type="entry name" value="P-loop containing nucleotide triphosphate hydrolases"/>
    <property type="match status" value="1"/>
</dbReference>
<dbReference type="AlphaFoldDB" id="A0A1B1AZX2"/>
<dbReference type="GO" id="GO:0016020">
    <property type="term" value="C:membrane"/>
    <property type="evidence" value="ECO:0007669"/>
    <property type="project" value="UniProtKB-SubCell"/>
</dbReference>
<keyword evidence="4" id="KW-0342">GTP-binding</keyword>
<evidence type="ECO:0000256" key="5">
    <source>
        <dbReference type="ARBA" id="ARBA00023136"/>
    </source>
</evidence>
<name>A0A1B1AZX2_9ACTN</name>
<comment type="subcellular location">
    <subcellularLocation>
        <location evidence="1">Membrane</location>
    </subcellularLocation>
</comment>
<keyword evidence="5" id="KW-0472">Membrane</keyword>
<dbReference type="InterPro" id="IPR027417">
    <property type="entry name" value="P-loop_NTPase"/>
</dbReference>
<keyword evidence="2" id="KW-0547">Nucleotide-binding</keyword>
<dbReference type="EMBL" id="JAGGLP010000027">
    <property type="protein sequence ID" value="MBP2055158.1"/>
    <property type="molecule type" value="Genomic_DNA"/>
</dbReference>
<evidence type="ECO:0000256" key="3">
    <source>
        <dbReference type="ARBA" id="ARBA00022801"/>
    </source>
</evidence>
<feature type="domain" description="Dynamin N-terminal" evidence="6">
    <location>
        <begin position="52"/>
        <end position="212"/>
    </location>
</feature>
<dbReference type="PANTHER" id="PTHR10465">
    <property type="entry name" value="TRANSMEMBRANE GTPASE FZO1"/>
    <property type="match status" value="1"/>
</dbReference>
<sequence length="567" mass="60996">MTMTRSPARPAVALPPALAGELAHRHGDACRRRFTTELERVRAVLAASCTTVVFGGHFSAGKSSLLNLLIGRPLLPVDDFPETGVACVIRKGPADHVTVVRAGRRTKLPCTTDAIADAVSLVAADGDYRSEVLESRRLVIELADCPVPDRVRWVDSPGINDTDAMTARAAEVAAHADLLVWVVSSRQPISTVEEDFLRAHRERHGPDSVVLLVNVFLTEDTPEQWQRFLTTRADHHRARLHHALDGGAPAGLVFVSARAAAADPGHFGAPEARALLDRISHADPAVAAARRARAAALLRPLVDEASLRIREQRSLLEQECAGNDLLRAELTTAGEHFRSQVERAVDDWARNWDTHARACGEQVAKLLTTGPVQRDGSYGRLLTEQLQQASAALAETLARTLDRSAAATRHAALTETETRRLAELLRPPVVCVEVPGRLAGRLPELRTNSLGRTVSGRIGSLIPSLSAKALRSIDQVVNAAADSVERAKEAAESAVPDRERTRANILAAAAVAARHAKERRSLVLQLLGGACRPLTPAPRAPDSGPLTVLEALHRHLTDCLDSCGGTQ</sequence>
<reference evidence="8 10" key="2">
    <citation type="submission" date="2021-03" db="EMBL/GenBank/DDBJ databases">
        <title>Genomic Encyclopedia of Type Strains, Phase IV (KMG-IV): sequencing the most valuable type-strain genomes for metagenomic binning, comparative biology and taxonomic classification.</title>
        <authorList>
            <person name="Goeker M."/>
        </authorList>
    </citation>
    <scope>NUCLEOTIDE SEQUENCE [LARGE SCALE GENOMIC DNA]</scope>
    <source>
        <strain evidence="8 10">DSM 40499</strain>
    </source>
</reference>
<keyword evidence="3" id="KW-0378">Hydrolase</keyword>
<dbReference type="Proteomes" id="UP001519309">
    <property type="component" value="Unassembled WGS sequence"/>
</dbReference>
<dbReference type="SUPFAM" id="SSF52540">
    <property type="entry name" value="P-loop containing nucleoside triphosphate hydrolases"/>
    <property type="match status" value="1"/>
</dbReference>
<dbReference type="EMBL" id="CP016279">
    <property type="protein sequence ID" value="ANP52118.1"/>
    <property type="molecule type" value="Genomic_DNA"/>
</dbReference>
<evidence type="ECO:0000259" key="6">
    <source>
        <dbReference type="Pfam" id="PF00350"/>
    </source>
</evidence>
<evidence type="ECO:0000313" key="10">
    <source>
        <dbReference type="Proteomes" id="UP001519309"/>
    </source>
</evidence>
<accession>A0A1B1AZX2</accession>
<evidence type="ECO:0000313" key="8">
    <source>
        <dbReference type="EMBL" id="MBP2055158.1"/>
    </source>
</evidence>
<dbReference type="GO" id="GO:0005525">
    <property type="term" value="F:GTP binding"/>
    <property type="evidence" value="ECO:0007669"/>
    <property type="project" value="UniProtKB-KW"/>
</dbReference>
<keyword evidence="10" id="KW-1185">Reference proteome</keyword>